<evidence type="ECO:0000313" key="2">
    <source>
        <dbReference type="Proteomes" id="UP000095283"/>
    </source>
</evidence>
<reference evidence="3" key="1">
    <citation type="submission" date="2016-11" db="UniProtKB">
        <authorList>
            <consortium name="WormBaseParasite"/>
        </authorList>
    </citation>
    <scope>IDENTIFICATION</scope>
</reference>
<evidence type="ECO:0000313" key="3">
    <source>
        <dbReference type="WBParaSite" id="Hba_14760"/>
    </source>
</evidence>
<protein>
    <submittedName>
        <fullName evidence="3">Uncharacterized protein</fullName>
    </submittedName>
</protein>
<organism evidence="2 3">
    <name type="scientific">Heterorhabditis bacteriophora</name>
    <name type="common">Entomopathogenic nematode worm</name>
    <dbReference type="NCBI Taxonomy" id="37862"/>
    <lineage>
        <taxon>Eukaryota</taxon>
        <taxon>Metazoa</taxon>
        <taxon>Ecdysozoa</taxon>
        <taxon>Nematoda</taxon>
        <taxon>Chromadorea</taxon>
        <taxon>Rhabditida</taxon>
        <taxon>Rhabditina</taxon>
        <taxon>Rhabditomorpha</taxon>
        <taxon>Strongyloidea</taxon>
        <taxon>Heterorhabditidae</taxon>
        <taxon>Heterorhabditis</taxon>
    </lineage>
</organism>
<keyword evidence="2" id="KW-1185">Reference proteome</keyword>
<dbReference type="WBParaSite" id="Hba_14760">
    <property type="protein sequence ID" value="Hba_14760"/>
    <property type="gene ID" value="Hba_14760"/>
</dbReference>
<accession>A0A1I7XAX4</accession>
<evidence type="ECO:0000256" key="1">
    <source>
        <dbReference type="SAM" id="MobiDB-lite"/>
    </source>
</evidence>
<name>A0A1I7XAX4_HETBA</name>
<proteinExistence type="predicted"/>
<dbReference type="Proteomes" id="UP000095283">
    <property type="component" value="Unplaced"/>
</dbReference>
<feature type="region of interest" description="Disordered" evidence="1">
    <location>
        <begin position="99"/>
        <end position="120"/>
    </location>
</feature>
<dbReference type="AlphaFoldDB" id="A0A1I7XAX4"/>
<feature type="compositionally biased region" description="Polar residues" evidence="1">
    <location>
        <begin position="103"/>
        <end position="114"/>
    </location>
</feature>
<sequence length="120" mass="13064">MLKKRRGLPMSSQDMHDVPFAMRRGGSGIDFRTNGQGDRNVTVAALLGKECAEDIIDVSHSSQFLQYTIAGMLTKPLSSVTARSVQMKKSTTINGVKVDTSNEDISSSKTQSRSCRLLSP</sequence>